<evidence type="ECO:0000313" key="1">
    <source>
        <dbReference type="EMBL" id="KRX37979.1"/>
    </source>
</evidence>
<protein>
    <submittedName>
        <fullName evidence="1">Uncharacterized protein</fullName>
    </submittedName>
</protein>
<comment type="caution">
    <text evidence="1">The sequence shown here is derived from an EMBL/GenBank/DDBJ whole genome shotgun (WGS) entry which is preliminary data.</text>
</comment>
<dbReference type="Proteomes" id="UP000055048">
    <property type="component" value="Unassembled WGS sequence"/>
</dbReference>
<accession>A0A0V0TG65</accession>
<name>A0A0V0TG65_9BILA</name>
<sequence>MKYLSKCFDICFTIYYNRSRIQLVTVEKQKHCYSSVVNNVTIYSMCTVKHAYIIEKGFEIFSLMMIIIVTFYTDQQMIIAHLRISTCELKNDFEKYSIQS</sequence>
<reference evidence="1 2" key="1">
    <citation type="submission" date="2015-01" db="EMBL/GenBank/DDBJ databases">
        <title>Evolution of Trichinella species and genotypes.</title>
        <authorList>
            <person name="Korhonen P.K."/>
            <person name="Edoardo P."/>
            <person name="Giuseppe L.R."/>
            <person name="Gasser R.B."/>
        </authorList>
    </citation>
    <scope>NUCLEOTIDE SEQUENCE [LARGE SCALE GENOMIC DNA]</scope>
    <source>
        <strain evidence="1">ISS417</strain>
    </source>
</reference>
<evidence type="ECO:0000313" key="2">
    <source>
        <dbReference type="Proteomes" id="UP000055048"/>
    </source>
</evidence>
<gene>
    <name evidence="1" type="ORF">T05_14136</name>
</gene>
<dbReference type="EMBL" id="JYDJ01000286">
    <property type="protein sequence ID" value="KRX37979.1"/>
    <property type="molecule type" value="Genomic_DNA"/>
</dbReference>
<proteinExistence type="predicted"/>
<organism evidence="1 2">
    <name type="scientific">Trichinella murrelli</name>
    <dbReference type="NCBI Taxonomy" id="144512"/>
    <lineage>
        <taxon>Eukaryota</taxon>
        <taxon>Metazoa</taxon>
        <taxon>Ecdysozoa</taxon>
        <taxon>Nematoda</taxon>
        <taxon>Enoplea</taxon>
        <taxon>Dorylaimia</taxon>
        <taxon>Trichinellida</taxon>
        <taxon>Trichinellidae</taxon>
        <taxon>Trichinella</taxon>
    </lineage>
</organism>
<dbReference type="AlphaFoldDB" id="A0A0V0TG65"/>
<keyword evidence="2" id="KW-1185">Reference proteome</keyword>